<evidence type="ECO:0000256" key="1">
    <source>
        <dbReference type="SAM" id="MobiDB-lite"/>
    </source>
</evidence>
<comment type="caution">
    <text evidence="2">The sequence shown here is derived from an EMBL/GenBank/DDBJ whole genome shotgun (WGS) entry which is preliminary data.</text>
</comment>
<accession>A0ABQ1NW08</accession>
<dbReference type="Proteomes" id="UP000630615">
    <property type="component" value="Unassembled WGS sequence"/>
</dbReference>
<proteinExistence type="predicted"/>
<reference evidence="3" key="1">
    <citation type="journal article" date="2019" name="Int. J. Syst. Evol. Microbiol.">
        <title>The Global Catalogue of Microorganisms (GCM) 10K type strain sequencing project: providing services to taxonomists for standard genome sequencing and annotation.</title>
        <authorList>
            <consortium name="The Broad Institute Genomics Platform"/>
            <consortium name="The Broad Institute Genome Sequencing Center for Infectious Disease"/>
            <person name="Wu L."/>
            <person name="Ma J."/>
        </authorList>
    </citation>
    <scope>NUCLEOTIDE SEQUENCE [LARGE SCALE GENOMIC DNA]</scope>
    <source>
        <strain evidence="3">CGMCC 1.15942</strain>
    </source>
</reference>
<sequence>MVELTESTIKGLNPMENPAQIKRKHFRFPAYDDDLGVKLVSENKRTLFQDEPMLTNTTTVQPQAPVIDPITVQPTMTKQPTQTNNSNVSHSPEQMAELAQHKSNLPNYMMSHNKTTTKQKPNLFGNMPKRSSYGFGSSSTNRDKKATSRDYTYEARSYFVPKYIPASVIPEKKTPALTEQELATAMKKDKNSYLLFDDEPAAFQVKGNEDPTVKKFNIPKETPEIPVTRRQYQQIKPDMERFGQEDISQTLPRSRKELKTAKANAKSQTAYGQKVAEAESEKKRGILDKPLSGIIEDSSMELENSKYFN</sequence>
<dbReference type="EMBL" id="BMKI01000002">
    <property type="protein sequence ID" value="GGC85573.1"/>
    <property type="molecule type" value="Genomic_DNA"/>
</dbReference>
<organism evidence="2 3">
    <name type="scientific">Enterococcus wangshanyuanii</name>
    <dbReference type="NCBI Taxonomy" id="2005703"/>
    <lineage>
        <taxon>Bacteria</taxon>
        <taxon>Bacillati</taxon>
        <taxon>Bacillota</taxon>
        <taxon>Bacilli</taxon>
        <taxon>Lactobacillales</taxon>
        <taxon>Enterococcaceae</taxon>
        <taxon>Enterococcus</taxon>
    </lineage>
</organism>
<evidence type="ECO:0000313" key="2">
    <source>
        <dbReference type="EMBL" id="GGC85573.1"/>
    </source>
</evidence>
<feature type="compositionally biased region" description="Basic and acidic residues" evidence="1">
    <location>
        <begin position="276"/>
        <end position="287"/>
    </location>
</feature>
<evidence type="ECO:0000313" key="3">
    <source>
        <dbReference type="Proteomes" id="UP000630615"/>
    </source>
</evidence>
<name>A0ABQ1NW08_9ENTE</name>
<keyword evidence="3" id="KW-1185">Reference proteome</keyword>
<protein>
    <submittedName>
        <fullName evidence="2">Uncharacterized protein</fullName>
    </submittedName>
</protein>
<gene>
    <name evidence="2" type="ORF">GCM10011573_14020</name>
</gene>
<feature type="region of interest" description="Disordered" evidence="1">
    <location>
        <begin position="114"/>
        <end position="148"/>
    </location>
</feature>
<feature type="region of interest" description="Disordered" evidence="1">
    <location>
        <begin position="258"/>
        <end position="309"/>
    </location>
</feature>